<evidence type="ECO:0000259" key="13">
    <source>
        <dbReference type="Pfam" id="PF07992"/>
    </source>
</evidence>
<evidence type="ECO:0000256" key="10">
    <source>
        <dbReference type="PIRSR" id="PIRSR000350-4"/>
    </source>
</evidence>
<evidence type="ECO:0000256" key="8">
    <source>
        <dbReference type="PIRSR" id="PIRSR000350-2"/>
    </source>
</evidence>
<evidence type="ECO:0000256" key="2">
    <source>
        <dbReference type="ARBA" id="ARBA00022630"/>
    </source>
</evidence>
<dbReference type="SUPFAM" id="SSF55424">
    <property type="entry name" value="FAD/NAD-linked reductases, dimerisation (C-terminal) domain"/>
    <property type="match status" value="1"/>
</dbReference>
<dbReference type="Gene3D" id="3.50.50.60">
    <property type="entry name" value="FAD/NAD(P)-binding domain"/>
    <property type="match status" value="2"/>
</dbReference>
<dbReference type="Pfam" id="PF02852">
    <property type="entry name" value="Pyr_redox_dim"/>
    <property type="match status" value="1"/>
</dbReference>
<feature type="binding site" evidence="9">
    <location>
        <position position="54"/>
    </location>
    <ligand>
        <name>FAD</name>
        <dbReference type="ChEBI" id="CHEBI:57692"/>
    </ligand>
</feature>
<keyword evidence="2 11" id="KW-0285">Flavoprotein</keyword>
<dbReference type="STRING" id="1566387.QV13_04455"/>
<sequence length="460" mass="49212">MTGEAKAFDAIVVGCGQAGPFLAGRLSGAGMTVALVERKLVGGTCVNTGCMPTKTMVASAYAAHLARRAADYGVTLSGPVGIDMKTVKARKDKVSDDARHRLEEWIAGMPGCTLFRGHARFEDANTVRVGNELLRAGKIFLNVGGRASVPDLPGIGDVAFLTNSSIMDLDVLPDHLVVVGGSYISLEFAQMFRRFGSRVTVIEKGPRLIGREDEDVSAAILSIFENEDIAVHLGADDIAFARQSKDVAVTFSRGQPPVVGSHVLLALGRIPNTDDLGLDRAGVALDKRGYIEVDDQLRTSVPHIWAMGDCNGKGAFTHTSYNDFEIVAANLLDNDTRRVGDRIEAYALYTDPPLGRAGMTETAVRRSGRRALVGQRPMTRIGRAIEKGETQGFMKILVDADSGEILGCSVLGPGGDEAVHCVLDLMYAKAPVRTLQRATHIHPNVAEILPTIAQELTPLV</sequence>
<keyword evidence="4" id="KW-0521">NADP</keyword>
<protein>
    <submittedName>
        <fullName evidence="14">Mercuric reductase</fullName>
    </submittedName>
</protein>
<dbReference type="InterPro" id="IPR036188">
    <property type="entry name" value="FAD/NAD-bd_sf"/>
</dbReference>
<feature type="active site" description="Proton acceptor" evidence="8">
    <location>
        <position position="442"/>
    </location>
</feature>
<feature type="binding site" evidence="9">
    <location>
        <position position="203"/>
    </location>
    <ligand>
        <name>NAD(+)</name>
        <dbReference type="ChEBI" id="CHEBI:57540"/>
    </ligand>
</feature>
<dbReference type="PANTHER" id="PTHR43014">
    <property type="entry name" value="MERCURIC REDUCTASE"/>
    <property type="match status" value="1"/>
</dbReference>
<dbReference type="PANTHER" id="PTHR43014:SF2">
    <property type="entry name" value="MERCURIC REDUCTASE"/>
    <property type="match status" value="1"/>
</dbReference>
<evidence type="ECO:0000256" key="5">
    <source>
        <dbReference type="ARBA" id="ARBA00023002"/>
    </source>
</evidence>
<evidence type="ECO:0000313" key="14">
    <source>
        <dbReference type="EMBL" id="OCX23451.1"/>
    </source>
</evidence>
<dbReference type="OrthoDB" id="9781772at2"/>
<keyword evidence="9" id="KW-0520">NAD</keyword>
<dbReference type="PROSITE" id="PS00076">
    <property type="entry name" value="PYRIDINE_REDOX_1"/>
    <property type="match status" value="1"/>
</dbReference>
<evidence type="ECO:0000256" key="3">
    <source>
        <dbReference type="ARBA" id="ARBA00022827"/>
    </source>
</evidence>
<keyword evidence="7 11" id="KW-0676">Redox-active center</keyword>
<comment type="caution">
    <text evidence="14">The sequence shown here is derived from an EMBL/GenBank/DDBJ whole genome shotgun (WGS) entry which is preliminary data.</text>
</comment>
<evidence type="ECO:0000313" key="15">
    <source>
        <dbReference type="Proteomes" id="UP000094412"/>
    </source>
</evidence>
<comment type="similarity">
    <text evidence="1 11">Belongs to the class-I pyridine nucleotide-disulfide oxidoreductase family.</text>
</comment>
<dbReference type="GO" id="GO:0016668">
    <property type="term" value="F:oxidoreductase activity, acting on a sulfur group of donors, NAD(P) as acceptor"/>
    <property type="evidence" value="ECO:0007669"/>
    <property type="project" value="InterPro"/>
</dbReference>
<evidence type="ECO:0000256" key="1">
    <source>
        <dbReference type="ARBA" id="ARBA00007532"/>
    </source>
</evidence>
<feature type="binding site" evidence="9">
    <location>
        <begin position="180"/>
        <end position="187"/>
    </location>
    <ligand>
        <name>NAD(+)</name>
        <dbReference type="ChEBI" id="CHEBI:57540"/>
    </ligand>
</feature>
<dbReference type="SUPFAM" id="SSF51905">
    <property type="entry name" value="FAD/NAD(P)-binding domain"/>
    <property type="match status" value="1"/>
</dbReference>
<evidence type="ECO:0000256" key="4">
    <source>
        <dbReference type="ARBA" id="ARBA00022857"/>
    </source>
</evidence>
<dbReference type="GO" id="GO:0050660">
    <property type="term" value="F:flavin adenine dinucleotide binding"/>
    <property type="evidence" value="ECO:0007669"/>
    <property type="project" value="TreeGrafter"/>
</dbReference>
<dbReference type="InterPro" id="IPR012999">
    <property type="entry name" value="Pyr_OxRdtase_I_AS"/>
</dbReference>
<keyword evidence="9" id="KW-0547">Nucleotide-binding</keyword>
<feature type="binding site" evidence="9">
    <location>
        <position position="309"/>
    </location>
    <ligand>
        <name>FAD</name>
        <dbReference type="ChEBI" id="CHEBI:57692"/>
    </ligand>
</feature>
<comment type="cofactor">
    <cofactor evidence="9">
        <name>FAD</name>
        <dbReference type="ChEBI" id="CHEBI:57692"/>
    </cofactor>
    <text evidence="9">Binds 1 FAD per subunit.</text>
</comment>
<dbReference type="GO" id="GO:0003955">
    <property type="term" value="F:NAD(P)H dehydrogenase (quinone) activity"/>
    <property type="evidence" value="ECO:0007669"/>
    <property type="project" value="TreeGrafter"/>
</dbReference>
<evidence type="ECO:0000256" key="11">
    <source>
        <dbReference type="RuleBase" id="RU003691"/>
    </source>
</evidence>
<dbReference type="InterPro" id="IPR001100">
    <property type="entry name" value="Pyr_nuc-diS_OxRdtase"/>
</dbReference>
<reference evidence="14 15" key="1">
    <citation type="submission" date="2016-08" db="EMBL/GenBank/DDBJ databases">
        <title>Whole genome sequence of Mesorhizobium sp. strain UASWS1009 isolated from industrial sewage.</title>
        <authorList>
            <person name="Crovadore J."/>
            <person name="Calmin G."/>
            <person name="Chablais R."/>
            <person name="Cochard B."/>
            <person name="Lefort F."/>
        </authorList>
    </citation>
    <scope>NUCLEOTIDE SEQUENCE [LARGE SCALE GENOMIC DNA]</scope>
    <source>
        <strain evidence="14 15">UASWS1009</strain>
    </source>
</reference>
<organism evidence="14 15">
    <name type="scientific">Mesorhizobium hungaricum</name>
    <dbReference type="NCBI Taxonomy" id="1566387"/>
    <lineage>
        <taxon>Bacteria</taxon>
        <taxon>Pseudomonadati</taxon>
        <taxon>Pseudomonadota</taxon>
        <taxon>Alphaproteobacteria</taxon>
        <taxon>Hyphomicrobiales</taxon>
        <taxon>Phyllobacteriaceae</taxon>
        <taxon>Mesorhizobium</taxon>
    </lineage>
</organism>
<dbReference type="PIRSF" id="PIRSF000350">
    <property type="entry name" value="Mercury_reductase_MerA"/>
    <property type="match status" value="1"/>
</dbReference>
<keyword evidence="6" id="KW-1015">Disulfide bond</keyword>
<evidence type="ECO:0000256" key="6">
    <source>
        <dbReference type="ARBA" id="ARBA00023157"/>
    </source>
</evidence>
<evidence type="ECO:0000256" key="7">
    <source>
        <dbReference type="ARBA" id="ARBA00023284"/>
    </source>
</evidence>
<feature type="binding site" evidence="9">
    <location>
        <position position="268"/>
    </location>
    <ligand>
        <name>NAD(+)</name>
        <dbReference type="ChEBI" id="CHEBI:57540"/>
    </ligand>
</feature>
<dbReference type="Gene3D" id="3.30.390.30">
    <property type="match status" value="1"/>
</dbReference>
<dbReference type="InterPro" id="IPR004099">
    <property type="entry name" value="Pyr_nucl-diS_OxRdtase_dimer"/>
</dbReference>
<dbReference type="AlphaFoldDB" id="A0A1C2E8Y0"/>
<feature type="domain" description="FAD/NAD(P)-binding" evidence="13">
    <location>
        <begin position="9"/>
        <end position="320"/>
    </location>
</feature>
<dbReference type="Pfam" id="PF07992">
    <property type="entry name" value="Pyr_redox_2"/>
    <property type="match status" value="1"/>
</dbReference>
<dbReference type="EMBL" id="MDEO01000025">
    <property type="protein sequence ID" value="OCX23451.1"/>
    <property type="molecule type" value="Genomic_DNA"/>
</dbReference>
<dbReference type="NCBIfam" id="NF004992">
    <property type="entry name" value="PRK06370.1-4"/>
    <property type="match status" value="1"/>
</dbReference>
<dbReference type="InterPro" id="IPR023753">
    <property type="entry name" value="FAD/NAD-binding_dom"/>
</dbReference>
<dbReference type="PRINTS" id="PR00411">
    <property type="entry name" value="PNDRDTASEI"/>
</dbReference>
<dbReference type="InterPro" id="IPR016156">
    <property type="entry name" value="FAD/NAD-linked_Rdtase_dimer_sf"/>
</dbReference>
<accession>A0A1C2E8Y0</accession>
<keyword evidence="3 9" id="KW-0274">FAD</keyword>
<evidence type="ECO:0000256" key="9">
    <source>
        <dbReference type="PIRSR" id="PIRSR000350-3"/>
    </source>
</evidence>
<dbReference type="PRINTS" id="PR00368">
    <property type="entry name" value="FADPNR"/>
</dbReference>
<proteinExistence type="inferred from homology"/>
<name>A0A1C2E8Y0_9HYPH</name>
<dbReference type="RefSeq" id="WP_024925562.1">
    <property type="nucleotide sequence ID" value="NZ_MDEO01000025.1"/>
</dbReference>
<gene>
    <name evidence="14" type="ORF">QV13_04455</name>
</gene>
<dbReference type="Proteomes" id="UP000094412">
    <property type="component" value="Unassembled WGS sequence"/>
</dbReference>
<keyword evidence="15" id="KW-1185">Reference proteome</keyword>
<keyword evidence="5 11" id="KW-0560">Oxidoreductase</keyword>
<feature type="domain" description="Pyridine nucleotide-disulphide oxidoreductase dimerisation" evidence="12">
    <location>
        <begin position="347"/>
        <end position="450"/>
    </location>
</feature>
<feature type="disulfide bond" description="Redox-active" evidence="10">
    <location>
        <begin position="45"/>
        <end position="50"/>
    </location>
</feature>
<evidence type="ECO:0000259" key="12">
    <source>
        <dbReference type="Pfam" id="PF02852"/>
    </source>
</evidence>